<dbReference type="STRING" id="1915309.AXG55_11360"/>
<name>A0A1L4D2P5_9BACT</name>
<dbReference type="GO" id="GO:0005829">
    <property type="term" value="C:cytosol"/>
    <property type="evidence" value="ECO:0007669"/>
    <property type="project" value="TreeGrafter"/>
</dbReference>
<dbReference type="NCBIfam" id="NF003952">
    <property type="entry name" value="PRK05450.1-5"/>
    <property type="match status" value="1"/>
</dbReference>
<dbReference type="Gene3D" id="3.90.550.10">
    <property type="entry name" value="Spore Coat Polysaccharide Biosynthesis Protein SpsA, Chain A"/>
    <property type="match status" value="1"/>
</dbReference>
<organism evidence="4 5">
    <name type="scientific">Silvanigrella aquatica</name>
    <dbReference type="NCBI Taxonomy" id="1915309"/>
    <lineage>
        <taxon>Bacteria</taxon>
        <taxon>Pseudomonadati</taxon>
        <taxon>Bdellovibrionota</taxon>
        <taxon>Oligoflexia</taxon>
        <taxon>Silvanigrellales</taxon>
        <taxon>Silvanigrellaceae</taxon>
        <taxon>Silvanigrella</taxon>
    </lineage>
</organism>
<dbReference type="SUPFAM" id="SSF53448">
    <property type="entry name" value="Nucleotide-diphospho-sugar transferases"/>
    <property type="match status" value="1"/>
</dbReference>
<dbReference type="Proteomes" id="UP000184731">
    <property type="component" value="Chromosome"/>
</dbReference>
<sequence length="285" mass="31732">MNVTAPQQNNKSIIIIIPARFASTRLPGKPLLKIGSKSIISHVATRAKTLAERLSTLNNVNSVNLIVATDHQDIFQEVTNIGVNATMTSSHLINGTERVYAAAISLKEKIQISDHDLVINIQGDEPFFSIDDVENLAKKMLENTLVPLGTLAYKRNDVDLFFSSSVVKVVRDNSLFALYFSRAPIPFPKELLGATGHDWVQKISLIKENISFLHHVGVYAFQFEALCQFAGHLKHSRLEELESLEQLRALQSGWKILVNDATSEPFGIDTPEDLEKANVYLKNNL</sequence>
<keyword evidence="5" id="KW-1185">Reference proteome</keyword>
<keyword evidence="3" id="KW-0448">Lipopolysaccharide biosynthesis</keyword>
<dbReference type="PANTHER" id="PTHR42866">
    <property type="entry name" value="3-DEOXY-MANNO-OCTULOSONATE CYTIDYLYLTRANSFERASE"/>
    <property type="match status" value="1"/>
</dbReference>
<dbReference type="GO" id="GO:0008690">
    <property type="term" value="F:3-deoxy-manno-octulosonate cytidylyltransferase activity"/>
    <property type="evidence" value="ECO:0007669"/>
    <property type="project" value="InterPro"/>
</dbReference>
<accession>A0A1L4D2P5</accession>
<protein>
    <submittedName>
        <fullName evidence="4">3-deoxy-D-manno-octulosonate cytidylyltransferase</fullName>
    </submittedName>
</protein>
<keyword evidence="2 4" id="KW-0548">Nucleotidyltransferase</keyword>
<dbReference type="RefSeq" id="WP_233231177.1">
    <property type="nucleotide sequence ID" value="NZ_CP017834.1"/>
</dbReference>
<dbReference type="KEGG" id="saqi:AXG55_11360"/>
<reference evidence="4 5" key="1">
    <citation type="submission" date="2016-10" db="EMBL/GenBank/DDBJ databases">
        <title>Silvanigrella aquatica sp. nov., isolated from a freshwater lake located in the Black Forest, Germany, description of Silvanigrellaceae fam. nov., Silvanigrellales ord. nov., reclassification of the order Bdellovibrionales in the class Oligoflexia, reclassification of the families Bacteriovoracaceae and Halobacteriovoraceae in the new order Bacteriovoracales ord. nov., and reclassification of the family Pseudobacteriovoracaceae in the order Oligoflexiales.</title>
        <authorList>
            <person name="Hahn M.W."/>
            <person name="Schmidt J."/>
            <person name="Koll U."/>
            <person name="Rohde M."/>
            <person name="Verbag S."/>
            <person name="Pitt A."/>
            <person name="Nakai R."/>
            <person name="Naganuma T."/>
            <person name="Lang E."/>
        </authorList>
    </citation>
    <scope>NUCLEOTIDE SEQUENCE [LARGE SCALE GENOMIC DNA]</scope>
    <source>
        <strain evidence="4 5">MWH-Nonnen-W8red</strain>
    </source>
</reference>
<dbReference type="Pfam" id="PF02348">
    <property type="entry name" value="CTP_transf_3"/>
    <property type="match status" value="1"/>
</dbReference>
<dbReference type="AlphaFoldDB" id="A0A1L4D2P5"/>
<proteinExistence type="predicted"/>
<dbReference type="PANTHER" id="PTHR42866:SF2">
    <property type="entry name" value="3-DEOXY-MANNO-OCTULOSONATE CYTIDYLYLTRANSFERASE, MITOCHONDRIAL"/>
    <property type="match status" value="1"/>
</dbReference>
<dbReference type="InterPro" id="IPR029044">
    <property type="entry name" value="Nucleotide-diphossugar_trans"/>
</dbReference>
<evidence type="ECO:0000313" key="4">
    <source>
        <dbReference type="EMBL" id="APJ04473.1"/>
    </source>
</evidence>
<evidence type="ECO:0000256" key="3">
    <source>
        <dbReference type="ARBA" id="ARBA00022985"/>
    </source>
</evidence>
<dbReference type="InterPro" id="IPR004528">
    <property type="entry name" value="KdsB"/>
</dbReference>
<evidence type="ECO:0000256" key="2">
    <source>
        <dbReference type="ARBA" id="ARBA00022695"/>
    </source>
</evidence>
<dbReference type="NCBIfam" id="TIGR00466">
    <property type="entry name" value="kdsB"/>
    <property type="match status" value="1"/>
</dbReference>
<evidence type="ECO:0000256" key="1">
    <source>
        <dbReference type="ARBA" id="ARBA00022679"/>
    </source>
</evidence>
<dbReference type="EMBL" id="CP017834">
    <property type="protein sequence ID" value="APJ04473.1"/>
    <property type="molecule type" value="Genomic_DNA"/>
</dbReference>
<keyword evidence="1 4" id="KW-0808">Transferase</keyword>
<evidence type="ECO:0000313" key="5">
    <source>
        <dbReference type="Proteomes" id="UP000184731"/>
    </source>
</evidence>
<gene>
    <name evidence="4" type="ORF">AXG55_11360</name>
</gene>
<dbReference type="GO" id="GO:0009103">
    <property type="term" value="P:lipopolysaccharide biosynthetic process"/>
    <property type="evidence" value="ECO:0007669"/>
    <property type="project" value="UniProtKB-KW"/>
</dbReference>
<dbReference type="InterPro" id="IPR003329">
    <property type="entry name" value="Cytidylyl_trans"/>
</dbReference>